<reference evidence="2 3" key="1">
    <citation type="submission" date="2019-02" db="EMBL/GenBank/DDBJ databases">
        <title>WGS of Pseudoxanthomonas species novum from clinical isolates.</title>
        <authorList>
            <person name="Bernier A.-M."/>
            <person name="Bernard K."/>
            <person name="Vachon A."/>
        </authorList>
    </citation>
    <scope>NUCLEOTIDE SEQUENCE [LARGE SCALE GENOMIC DNA]</scope>
    <source>
        <strain evidence="2 3">NML171200</strain>
    </source>
</reference>
<feature type="transmembrane region" description="Helical" evidence="1">
    <location>
        <begin position="41"/>
        <end position="62"/>
    </location>
</feature>
<keyword evidence="1" id="KW-1133">Transmembrane helix</keyword>
<dbReference type="EMBL" id="SHMC01000003">
    <property type="protein sequence ID" value="TAA25640.1"/>
    <property type="molecule type" value="Genomic_DNA"/>
</dbReference>
<protein>
    <submittedName>
        <fullName evidence="2">Uncharacterized protein</fullName>
    </submittedName>
</protein>
<dbReference type="OrthoDB" id="5986216at2"/>
<evidence type="ECO:0000256" key="1">
    <source>
        <dbReference type="SAM" id="Phobius"/>
    </source>
</evidence>
<keyword evidence="1" id="KW-0812">Transmembrane</keyword>
<name>A0A4Q8LAZ4_9GAMM</name>
<comment type="caution">
    <text evidence="2">The sequence shown here is derived from an EMBL/GenBank/DDBJ whole genome shotgun (WGS) entry which is preliminary data.</text>
</comment>
<organism evidence="2 3">
    <name type="scientific">Pseudoxanthomonas winnipegensis</name>
    <dbReference type="NCBI Taxonomy" id="2480810"/>
    <lineage>
        <taxon>Bacteria</taxon>
        <taxon>Pseudomonadati</taxon>
        <taxon>Pseudomonadota</taxon>
        <taxon>Gammaproteobacteria</taxon>
        <taxon>Lysobacterales</taxon>
        <taxon>Lysobacteraceae</taxon>
        <taxon>Pseudoxanthomonas</taxon>
    </lineage>
</organism>
<keyword evidence="1" id="KW-0472">Membrane</keyword>
<feature type="transmembrane region" description="Helical" evidence="1">
    <location>
        <begin position="82"/>
        <end position="102"/>
    </location>
</feature>
<dbReference type="AlphaFoldDB" id="A0A4Q8LAZ4"/>
<proteinExistence type="predicted"/>
<evidence type="ECO:0000313" key="3">
    <source>
        <dbReference type="Proteomes" id="UP000292627"/>
    </source>
</evidence>
<feature type="transmembrane region" description="Helical" evidence="1">
    <location>
        <begin position="133"/>
        <end position="156"/>
    </location>
</feature>
<sequence>MNREDCIAVGSRLFAIFLLITLLRSFLPSMAALRAQHDTTAMAWSLAVLVLGLLICAALWRFPLTIARKLLPVMKEPRADHAMGASTALSVGLTLLGFWTLLTALPDASYWVTIFLLTRREASGYFAWGPEQVGGVISTLLQLALAVWMIFGSTGLQRLVTRVRYGRDLDSA</sequence>
<dbReference type="Proteomes" id="UP000292627">
    <property type="component" value="Unassembled WGS sequence"/>
</dbReference>
<accession>A0A4Q8LAZ4</accession>
<gene>
    <name evidence="2" type="ORF">EA660_09330</name>
</gene>
<dbReference type="RefSeq" id="WP_130551263.1">
    <property type="nucleotide sequence ID" value="NZ_SHMC01000003.1"/>
</dbReference>
<evidence type="ECO:0000313" key="2">
    <source>
        <dbReference type="EMBL" id="TAA25640.1"/>
    </source>
</evidence>